<reference evidence="2 3" key="1">
    <citation type="journal article" date="2019" name="J. Ind. Microbiol. Biotechnol.">
        <title>The complete genomic sequence of Streptomyces spectabilis NRRL-2792 and identification of secondary metabolite biosynthetic gene clusters.</title>
        <authorList>
            <person name="Sinha A."/>
            <person name="Phillips-Salemka S."/>
            <person name="Niraula T.A."/>
            <person name="Short K.A."/>
            <person name="Niraula N.P."/>
        </authorList>
    </citation>
    <scope>NUCLEOTIDE SEQUENCE [LARGE SCALE GENOMIC DNA]</scope>
    <source>
        <strain evidence="2 3">NRRL 2792</strain>
    </source>
</reference>
<keyword evidence="1" id="KW-0732">Signal</keyword>
<dbReference type="Proteomes" id="UP000316806">
    <property type="component" value="Chromosome"/>
</dbReference>
<evidence type="ECO:0000313" key="2">
    <source>
        <dbReference type="EMBL" id="QDQ15137.1"/>
    </source>
</evidence>
<proteinExistence type="predicted"/>
<dbReference type="RefSeq" id="WP_144322340.1">
    <property type="nucleotide sequence ID" value="NZ_CP040916.1"/>
</dbReference>
<protein>
    <submittedName>
        <fullName evidence="2">Uncharacterized protein</fullName>
    </submittedName>
</protein>
<name>A0A516RHL0_STRST</name>
<evidence type="ECO:0000256" key="1">
    <source>
        <dbReference type="SAM" id="SignalP"/>
    </source>
</evidence>
<organism evidence="2 3">
    <name type="scientific">Streptomyces spectabilis</name>
    <dbReference type="NCBI Taxonomy" id="68270"/>
    <lineage>
        <taxon>Bacteria</taxon>
        <taxon>Bacillati</taxon>
        <taxon>Actinomycetota</taxon>
        <taxon>Actinomycetes</taxon>
        <taxon>Kitasatosporales</taxon>
        <taxon>Streptomycetaceae</taxon>
        <taxon>Streptomyces</taxon>
    </lineage>
</organism>
<sequence length="176" mass="18492">MRITHLRRFGLAAFLAFCLALLGLGQTAQASSAAAADVTFSADQATATPGSTVNLTMTFTNNQATDIWFVYQTMQPTWATTQRPDLKFAFGACAGTGVTCSATGTGQLSFSYSVPVPPGQSRSVTLPVQIAADSGCNGNIAFDSYVYYEYNDGQGKKDGIFTTPTTRVQCATPPGA</sequence>
<feature type="signal peptide" evidence="1">
    <location>
        <begin position="1"/>
        <end position="30"/>
    </location>
</feature>
<dbReference type="AlphaFoldDB" id="A0A516RHL0"/>
<dbReference type="EMBL" id="CP040916">
    <property type="protein sequence ID" value="QDQ15137.1"/>
    <property type="molecule type" value="Genomic_DNA"/>
</dbReference>
<evidence type="ECO:0000313" key="3">
    <source>
        <dbReference type="Proteomes" id="UP000316806"/>
    </source>
</evidence>
<gene>
    <name evidence="2" type="ORF">FH965_35075</name>
</gene>
<accession>A0A516RHL0</accession>
<feature type="chain" id="PRO_5021701736" evidence="1">
    <location>
        <begin position="31"/>
        <end position="176"/>
    </location>
</feature>